<dbReference type="GO" id="GO:0032389">
    <property type="term" value="C:MutLalpha complex"/>
    <property type="evidence" value="ECO:0007669"/>
    <property type="project" value="TreeGrafter"/>
</dbReference>
<dbReference type="SUPFAM" id="SSF118116">
    <property type="entry name" value="DNA mismatch repair protein MutL"/>
    <property type="match status" value="1"/>
</dbReference>
<dbReference type="GO" id="GO:0016887">
    <property type="term" value="F:ATP hydrolysis activity"/>
    <property type="evidence" value="ECO:0007669"/>
    <property type="project" value="InterPro"/>
</dbReference>
<protein>
    <submittedName>
        <fullName evidence="1">Uncharacterized protein</fullName>
    </submittedName>
</protein>
<proteinExistence type="predicted"/>
<dbReference type="FunFam" id="3.30.1540.20:FF:000019">
    <property type="entry name" value="PMS1 homolog 2, mismatch repair system component"/>
    <property type="match status" value="1"/>
</dbReference>
<dbReference type="Gene3D" id="3.30.1540.20">
    <property type="entry name" value="MutL, C-terminal domain, dimerisation subdomain"/>
    <property type="match status" value="1"/>
</dbReference>
<dbReference type="GO" id="GO:0006298">
    <property type="term" value="P:mismatch repair"/>
    <property type="evidence" value="ECO:0007669"/>
    <property type="project" value="InterPro"/>
</dbReference>
<sequence length="155" mass="17727">YVKGYGNHCQFNLGFIMTKHNFEMLQQNTVLKGQGQGLIVPRILHLLAISETVLMKNLEIFRKDGFDFLIDEDGELSTTFGPSDIKELIFRLSDSPGIMCRPSQYGQMFVMVGTALNTSEMKKLVLHIHMREIEQTWNCPHGRPTMRHLANVSQD</sequence>
<dbReference type="InterPro" id="IPR042120">
    <property type="entry name" value="MutL_C_dimsub"/>
</dbReference>
<dbReference type="PANTHER" id="PTHR10073:SF52">
    <property type="entry name" value="MISMATCH REPAIR ENDONUCLEASE PMS2"/>
    <property type="match status" value="1"/>
</dbReference>
<dbReference type="InterPro" id="IPR037198">
    <property type="entry name" value="MutL_C_sf"/>
</dbReference>
<dbReference type="InterPro" id="IPR038973">
    <property type="entry name" value="MutL/Mlh/Pms-like"/>
</dbReference>
<dbReference type="AlphaFoldDB" id="A0A8C1V0K4"/>
<accession>A0A8C1V0K4</accession>
<evidence type="ECO:0000313" key="1">
    <source>
        <dbReference type="Ensembl" id="ENSCCRP00015045012.1"/>
    </source>
</evidence>
<organism evidence="1 2">
    <name type="scientific">Cyprinus carpio</name>
    <name type="common">Common carp</name>
    <dbReference type="NCBI Taxonomy" id="7962"/>
    <lineage>
        <taxon>Eukaryota</taxon>
        <taxon>Metazoa</taxon>
        <taxon>Chordata</taxon>
        <taxon>Craniata</taxon>
        <taxon>Vertebrata</taxon>
        <taxon>Euteleostomi</taxon>
        <taxon>Actinopterygii</taxon>
        <taxon>Neopterygii</taxon>
        <taxon>Teleostei</taxon>
        <taxon>Ostariophysi</taxon>
        <taxon>Cypriniformes</taxon>
        <taxon>Cyprinidae</taxon>
        <taxon>Cyprininae</taxon>
        <taxon>Cyprinus</taxon>
    </lineage>
</organism>
<dbReference type="GO" id="GO:0140664">
    <property type="term" value="F:ATP-dependent DNA damage sensor activity"/>
    <property type="evidence" value="ECO:0007669"/>
    <property type="project" value="InterPro"/>
</dbReference>
<dbReference type="Proteomes" id="UP000694700">
    <property type="component" value="Unplaced"/>
</dbReference>
<reference evidence="1" key="1">
    <citation type="submission" date="2025-08" db="UniProtKB">
        <authorList>
            <consortium name="Ensembl"/>
        </authorList>
    </citation>
    <scope>IDENTIFICATION</scope>
</reference>
<evidence type="ECO:0000313" key="2">
    <source>
        <dbReference type="Proteomes" id="UP000694700"/>
    </source>
</evidence>
<name>A0A8C1V0K4_CYPCA</name>
<dbReference type="Ensembl" id="ENSCCRT00015046530.1">
    <property type="protein sequence ID" value="ENSCCRP00015045012.1"/>
    <property type="gene ID" value="ENSCCRG00015018682.1"/>
</dbReference>
<dbReference type="PANTHER" id="PTHR10073">
    <property type="entry name" value="DNA MISMATCH REPAIR PROTEIN MLH, PMS, MUTL"/>
    <property type="match status" value="1"/>
</dbReference>